<dbReference type="PANTHER" id="PTHR16650:SF10">
    <property type="entry name" value="LEBERCILIN"/>
    <property type="match status" value="1"/>
</dbReference>
<feature type="region of interest" description="Disordered" evidence="3">
    <location>
        <begin position="694"/>
        <end position="776"/>
    </location>
</feature>
<feature type="compositionally biased region" description="Basic and acidic residues" evidence="3">
    <location>
        <begin position="65"/>
        <end position="85"/>
    </location>
</feature>
<feature type="compositionally biased region" description="Polar residues" evidence="3">
    <location>
        <begin position="587"/>
        <end position="612"/>
    </location>
</feature>
<feature type="compositionally biased region" description="Low complexity" evidence="3">
    <location>
        <begin position="726"/>
        <end position="737"/>
    </location>
</feature>
<feature type="compositionally biased region" description="Polar residues" evidence="3">
    <location>
        <begin position="715"/>
        <end position="725"/>
    </location>
</feature>
<dbReference type="EMBL" id="WKFB01000999">
    <property type="protein sequence ID" value="KAF6716089.1"/>
    <property type="molecule type" value="Genomic_DNA"/>
</dbReference>
<evidence type="ECO:0000256" key="3">
    <source>
        <dbReference type="SAM" id="MobiDB-lite"/>
    </source>
</evidence>
<evidence type="ECO:0000313" key="5">
    <source>
        <dbReference type="EMBL" id="KAF6716089.1"/>
    </source>
</evidence>
<evidence type="ECO:0000313" key="6">
    <source>
        <dbReference type="Proteomes" id="UP000646548"/>
    </source>
</evidence>
<comment type="similarity">
    <text evidence="1">Belongs to the LCA5 family.</text>
</comment>
<dbReference type="GO" id="GO:0042073">
    <property type="term" value="P:intraciliary transport"/>
    <property type="evidence" value="ECO:0007669"/>
    <property type="project" value="TreeGrafter"/>
</dbReference>
<feature type="compositionally biased region" description="Low complexity" evidence="3">
    <location>
        <begin position="100"/>
        <end position="110"/>
    </location>
</feature>
<accession>A0A834BRP6</accession>
<name>A0A834BRP6_ORYME</name>
<feature type="compositionally biased region" description="Polar residues" evidence="3">
    <location>
        <begin position="754"/>
        <end position="768"/>
    </location>
</feature>
<feature type="region of interest" description="Disordered" evidence="3">
    <location>
        <begin position="365"/>
        <end position="408"/>
    </location>
</feature>
<proteinExistence type="inferred from homology"/>
<gene>
    <name evidence="5" type="ORF">FQA47_007354</name>
</gene>
<evidence type="ECO:0000256" key="2">
    <source>
        <dbReference type="ARBA" id="ARBA00023054"/>
    </source>
</evidence>
<dbReference type="Proteomes" id="UP000646548">
    <property type="component" value="Unassembled WGS sequence"/>
</dbReference>
<dbReference type="InterPro" id="IPR026188">
    <property type="entry name" value="Lebercilin-like"/>
</dbReference>
<feature type="compositionally biased region" description="Basic and acidic residues" evidence="3">
    <location>
        <begin position="462"/>
        <end position="516"/>
    </location>
</feature>
<feature type="region of interest" description="Disordered" evidence="3">
    <location>
        <begin position="462"/>
        <end position="522"/>
    </location>
</feature>
<feature type="compositionally biased region" description="Basic and acidic residues" evidence="3">
    <location>
        <begin position="46"/>
        <end position="55"/>
    </location>
</feature>
<evidence type="ECO:0000259" key="4">
    <source>
        <dbReference type="Pfam" id="PF15619"/>
    </source>
</evidence>
<protein>
    <submittedName>
        <fullName evidence="5">Lebercilin</fullName>
    </submittedName>
</protein>
<sequence length="793" mass="90096">MCDHMESDKALDSYGDSRDQSRKSHQSLSKDSKPSSSRKNQNSLQDRIHNEDEKNSSCNSKSKTRRWDSDPDRDHVSDEEERRSDGSYYSDDYDRESLSERSLSSFSRSRTPSPALQQGMRAKQAPRNAHRKAGGAGRWGVSRPAGLSLTQQHHRGTRSLSKDSSPPKDLDLVTKRMLSARLLKINELRNALTELQQSMEDLKKENRVLKQLQARQEKALRRYDDTESEISLLLARHSNETHVLRERLRRTQERERVAEQRLKDAEEQLQKRRATIVRLKKLVDQRELGTRDELSRRLDEEKMKTQEAQQRIKDLERNLELTNSSFQRQIAVEKKKTVSAQEEVRSLQEELQRLTNKLKEKERDLDTKNIYANRMAKASKKDSEGGTKRKIPGSGSSKGVQTDDRLSSLDFPTPPPAICDANEISHQPLGEYISLQVSALHSYPFLELSPFCLINSFCQQEVDRSDRQTTQKTERTGKEKHLDFKIKLDPGVPEEKPKRLREGLEKEKEEEEKRTTADLGVNQKEGGALWKHGHVQEEVARWNQESMSNQQAADEVRRKKEQLLAKMREIDQENLGAPDSRVDESSVLLNKKSSSDQTSPRPLVQRQKNSSTEPEETGRFLAGIREGGRRRPGLESGAITAPHTQTPTDELAFGGYAPSFGHSTARASFGFPPPPPDLDRSSALESICVFSLKRSETEKDKDTDKKVVKDKKSHLMQQLFGSTVDSLSPPSKPELLSSPPPTNGVHSRRERLINFSSGSPTHQASVNSLRVEESRPAVRAIPSFDDDLEELAL</sequence>
<feature type="compositionally biased region" description="Basic and acidic residues" evidence="3">
    <location>
        <begin position="1"/>
        <end position="33"/>
    </location>
</feature>
<feature type="domain" description="Lebercilin" evidence="4">
    <location>
        <begin position="173"/>
        <end position="365"/>
    </location>
</feature>
<reference evidence="5" key="1">
    <citation type="journal article" name="BMC Genomics">
        <title>Long-read sequencing and de novo genome assembly of marine medaka (Oryzias melastigma).</title>
        <authorList>
            <person name="Liang P."/>
            <person name="Saqib H.S.A."/>
            <person name="Ni X."/>
            <person name="Shen Y."/>
        </authorList>
    </citation>
    <scope>NUCLEOTIDE SEQUENCE</scope>
    <source>
        <strain evidence="5">Bigg-433</strain>
    </source>
</reference>
<dbReference type="AlphaFoldDB" id="A0A834BRP6"/>
<feature type="region of interest" description="Disordered" evidence="3">
    <location>
        <begin position="1"/>
        <end position="170"/>
    </location>
</feature>
<comment type="caution">
    <text evidence="5">The sequence shown here is derived from an EMBL/GenBank/DDBJ whole genome shotgun (WGS) entry which is preliminary data.</text>
</comment>
<dbReference type="PANTHER" id="PTHR16650">
    <property type="entry name" value="C21ORF13-RELATED"/>
    <property type="match status" value="1"/>
</dbReference>
<dbReference type="Pfam" id="PF15619">
    <property type="entry name" value="Lebercilin"/>
    <property type="match status" value="1"/>
</dbReference>
<organism evidence="5 6">
    <name type="scientific">Oryzias melastigma</name>
    <name type="common">Marine medaka</name>
    <dbReference type="NCBI Taxonomy" id="30732"/>
    <lineage>
        <taxon>Eukaryota</taxon>
        <taxon>Metazoa</taxon>
        <taxon>Chordata</taxon>
        <taxon>Craniata</taxon>
        <taxon>Vertebrata</taxon>
        <taxon>Euteleostomi</taxon>
        <taxon>Actinopterygii</taxon>
        <taxon>Neopterygii</taxon>
        <taxon>Teleostei</taxon>
        <taxon>Neoteleostei</taxon>
        <taxon>Acanthomorphata</taxon>
        <taxon>Ovalentaria</taxon>
        <taxon>Atherinomorphae</taxon>
        <taxon>Beloniformes</taxon>
        <taxon>Adrianichthyidae</taxon>
        <taxon>Oryziinae</taxon>
        <taxon>Oryzias</taxon>
    </lineage>
</organism>
<dbReference type="InterPro" id="IPR028933">
    <property type="entry name" value="Lebercilin_dom"/>
</dbReference>
<feature type="compositionally biased region" description="Basic and acidic residues" evidence="3">
    <location>
        <begin position="694"/>
        <end position="707"/>
    </location>
</feature>
<dbReference type="GO" id="GO:0005930">
    <property type="term" value="C:axoneme"/>
    <property type="evidence" value="ECO:0007669"/>
    <property type="project" value="TreeGrafter"/>
</dbReference>
<evidence type="ECO:0000256" key="1">
    <source>
        <dbReference type="ARBA" id="ARBA00010229"/>
    </source>
</evidence>
<keyword evidence="2" id="KW-0175">Coiled coil</keyword>
<feature type="region of interest" description="Disordered" evidence="3">
    <location>
        <begin position="569"/>
        <end position="657"/>
    </location>
</feature>